<dbReference type="SUPFAM" id="SSF141868">
    <property type="entry name" value="EAL domain-like"/>
    <property type="match status" value="1"/>
</dbReference>
<dbReference type="PANTHER" id="PTHR33121:SF79">
    <property type="entry name" value="CYCLIC DI-GMP PHOSPHODIESTERASE PDED-RELATED"/>
    <property type="match status" value="1"/>
</dbReference>
<protein>
    <submittedName>
        <fullName evidence="2">Diguanylate phosphodiesterase</fullName>
    </submittedName>
</protein>
<proteinExistence type="predicted"/>
<dbReference type="InterPro" id="IPR035919">
    <property type="entry name" value="EAL_sf"/>
</dbReference>
<dbReference type="Gene3D" id="3.20.20.450">
    <property type="entry name" value="EAL domain"/>
    <property type="match status" value="1"/>
</dbReference>
<reference evidence="2 3" key="1">
    <citation type="submission" date="2010-10" db="EMBL/GenBank/DDBJ databases">
        <title>Complete sequence of Frankia sp. EuI1c.</title>
        <authorList>
            <consortium name="US DOE Joint Genome Institute"/>
            <person name="Lucas S."/>
            <person name="Copeland A."/>
            <person name="Lapidus A."/>
            <person name="Cheng J.-F."/>
            <person name="Bruce D."/>
            <person name="Goodwin L."/>
            <person name="Pitluck S."/>
            <person name="Chertkov O."/>
            <person name="Detter J.C."/>
            <person name="Han C."/>
            <person name="Tapia R."/>
            <person name="Land M."/>
            <person name="Hauser L."/>
            <person name="Jeffries C."/>
            <person name="Kyrpides N."/>
            <person name="Ivanova N."/>
            <person name="Mikhailova N."/>
            <person name="Beauchemin N."/>
            <person name="Sen A."/>
            <person name="Sur S.A."/>
            <person name="Gtari M."/>
            <person name="Wall L."/>
            <person name="Tisa L."/>
            <person name="Woyke T."/>
        </authorList>
    </citation>
    <scope>NUCLEOTIDE SEQUENCE [LARGE SCALE GENOMIC DNA]</scope>
    <source>
        <strain evidence="3">DSM 45817 / CECT 9037 / EuI1c</strain>
    </source>
</reference>
<dbReference type="InterPro" id="IPR050706">
    <property type="entry name" value="Cyclic-di-GMP_PDE-like"/>
</dbReference>
<dbReference type="CDD" id="cd01948">
    <property type="entry name" value="EAL"/>
    <property type="match status" value="1"/>
</dbReference>
<keyword evidence="3" id="KW-1185">Reference proteome</keyword>
<evidence type="ECO:0000259" key="1">
    <source>
        <dbReference type="PROSITE" id="PS50883"/>
    </source>
</evidence>
<dbReference type="EMBL" id="CP002299">
    <property type="protein sequence ID" value="ADP79114.1"/>
    <property type="molecule type" value="Genomic_DNA"/>
</dbReference>
<dbReference type="eggNOG" id="COG5001">
    <property type="taxonomic scope" value="Bacteria"/>
</dbReference>
<dbReference type="AlphaFoldDB" id="E3IYX6"/>
<organism evidence="2 3">
    <name type="scientific">Pseudofrankia inefficax (strain DSM 45817 / CECT 9037 / DDB 130130 / EuI1c)</name>
    <name type="common">Frankia inefficax</name>
    <dbReference type="NCBI Taxonomy" id="298654"/>
    <lineage>
        <taxon>Bacteria</taxon>
        <taxon>Bacillati</taxon>
        <taxon>Actinomycetota</taxon>
        <taxon>Actinomycetes</taxon>
        <taxon>Frankiales</taxon>
        <taxon>Frankiaceae</taxon>
        <taxon>Pseudofrankia</taxon>
    </lineage>
</organism>
<dbReference type="KEGG" id="fri:FraEuI1c_1041"/>
<dbReference type="GO" id="GO:0071111">
    <property type="term" value="F:cyclic-guanylate-specific phosphodiesterase activity"/>
    <property type="evidence" value="ECO:0007669"/>
    <property type="project" value="InterPro"/>
</dbReference>
<dbReference type="HOGENOM" id="CLU_496739_0_0_11"/>
<evidence type="ECO:0000313" key="2">
    <source>
        <dbReference type="EMBL" id="ADP79114.1"/>
    </source>
</evidence>
<accession>E3IYX6</accession>
<sequence length="548" mass="54375">MAGAPLGSVLPSGSTAAVSLGARMTGALGADLPLGPPVAPLFRARALRPAAPSALPAAVGLPSTVRLPAPSTPARSAALVPLVAALVAGMAQLLTDDGGVTVVEAGATGAGVAATGVAGWSLWQASASERLRLGRLTVVLAAWTLTQLARVGLGPAPTVASARAAVAAGALAAPLLAALALATLPRSVPLVVDLGGLNGPARAALGGESGVGLVRRRHGIHGPRERSRASVLTQTVSGTAARAAAAAGAPRGAGEDRSLEARLAASLMTASRQGWDVAGFDVHYQPIVRLSDGVVVALEALARWTEPGHGPVPPLTFVAAAEDGGLVAALDGFVLGRACAEVAAGMPGGAGEGAPRLHVNISASRLSDPTLADTFRQALGVSGLDPARLVIEITETARIDDLGAAARVLEAVRALGASVAMDDVGAGHTTLAALHQLPVNIVKLDRGLIENPLGPGREARLGRSVITVARSLGAVVVAEGIERRAQRADLALLGCELGQGYLFARPAPLAALGPLLRSTAVVGAPATVVGAPATVVGGLETSEAGRRP</sequence>
<dbReference type="InterPro" id="IPR001633">
    <property type="entry name" value="EAL_dom"/>
</dbReference>
<feature type="domain" description="EAL" evidence="1">
    <location>
        <begin position="260"/>
        <end position="520"/>
    </location>
</feature>
<dbReference type="PROSITE" id="PS50883">
    <property type="entry name" value="EAL"/>
    <property type="match status" value="1"/>
</dbReference>
<dbReference type="Proteomes" id="UP000002484">
    <property type="component" value="Chromosome"/>
</dbReference>
<dbReference type="SMART" id="SM00052">
    <property type="entry name" value="EAL"/>
    <property type="match status" value="1"/>
</dbReference>
<dbReference type="PANTHER" id="PTHR33121">
    <property type="entry name" value="CYCLIC DI-GMP PHOSPHODIESTERASE PDEF"/>
    <property type="match status" value="1"/>
</dbReference>
<gene>
    <name evidence="2" type="ordered locus">FraEuI1c_1041</name>
</gene>
<name>E3IYX6_PSEI1</name>
<dbReference type="STRING" id="298654.FraEuI1c_1041"/>
<dbReference type="Pfam" id="PF00563">
    <property type="entry name" value="EAL"/>
    <property type="match status" value="1"/>
</dbReference>
<dbReference type="InParanoid" id="E3IYX6"/>
<evidence type="ECO:0000313" key="3">
    <source>
        <dbReference type="Proteomes" id="UP000002484"/>
    </source>
</evidence>